<proteinExistence type="predicted"/>
<evidence type="ECO:0000313" key="2">
    <source>
        <dbReference type="Proteomes" id="UP000577362"/>
    </source>
</evidence>
<gene>
    <name evidence="1" type="ORF">GGR16_001743</name>
</gene>
<sequence>MGITAIDLAALPPPQAIDELEFEMLLDAATQEFTRRWEELRLAKPELPSVNTVLLESEPVTIALQTGAYRELLVRQRINEAVRASLLAFAKGSDLDHLAAFYDVVRLPGELDDRLRLRVILAIQGRSTGGTAPRYRGVALAASLRVADARVYRVGRDPTIFVAVYATDNSGVADAALLAQVSAALNDDEVRLINDTIVVRSAIFNVVDIVADVWLLPDTPDTVLGTLSASLREAWMTETGLGFDLTLAWATARLMRTGVYKVQLLQPGADVRAEPHEALAIGQIQLNNRGRDY</sequence>
<reference evidence="1 2" key="1">
    <citation type="submission" date="2020-08" db="EMBL/GenBank/DDBJ databases">
        <title>Genomic Encyclopedia of Type Strains, Phase IV (KMG-IV): sequencing the most valuable type-strain genomes for metagenomic binning, comparative biology and taxonomic classification.</title>
        <authorList>
            <person name="Goeker M."/>
        </authorList>
    </citation>
    <scope>NUCLEOTIDE SEQUENCE [LARGE SCALE GENOMIC DNA]</scope>
    <source>
        <strain evidence="1 2">DSM 103737</strain>
    </source>
</reference>
<accession>A0A840C2R7</accession>
<dbReference type="PIRSF" id="PIRSF020481">
    <property type="entry name" value="BAP"/>
    <property type="match status" value="1"/>
</dbReference>
<evidence type="ECO:0000313" key="1">
    <source>
        <dbReference type="EMBL" id="MBB4016737.1"/>
    </source>
</evidence>
<protein>
    <submittedName>
        <fullName evidence="1">Phage-related baseplate assembly protein</fullName>
    </submittedName>
</protein>
<dbReference type="AlphaFoldDB" id="A0A840C2R7"/>
<keyword evidence="2" id="KW-1185">Reference proteome</keyword>
<dbReference type="EMBL" id="JACIEN010000001">
    <property type="protein sequence ID" value="MBB4016737.1"/>
    <property type="molecule type" value="Genomic_DNA"/>
</dbReference>
<comment type="caution">
    <text evidence="1">The sequence shown here is derived from an EMBL/GenBank/DDBJ whole genome shotgun (WGS) entry which is preliminary data.</text>
</comment>
<dbReference type="RefSeq" id="WP_183316276.1">
    <property type="nucleotide sequence ID" value="NZ_JACIEN010000001.1"/>
</dbReference>
<dbReference type="Proteomes" id="UP000577362">
    <property type="component" value="Unassembled WGS sequence"/>
</dbReference>
<organism evidence="1 2">
    <name type="scientific">Chelatococcus caeni</name>
    <dbReference type="NCBI Taxonomy" id="1348468"/>
    <lineage>
        <taxon>Bacteria</taxon>
        <taxon>Pseudomonadati</taxon>
        <taxon>Pseudomonadota</taxon>
        <taxon>Alphaproteobacteria</taxon>
        <taxon>Hyphomicrobiales</taxon>
        <taxon>Chelatococcaceae</taxon>
        <taxon>Chelatococcus</taxon>
    </lineage>
</organism>
<name>A0A840C2R7_9HYPH</name>
<dbReference type="InterPro" id="IPR014507">
    <property type="entry name" value="Baseplate_assembly_J_pred"/>
</dbReference>